<dbReference type="Gene3D" id="3.50.50.60">
    <property type="entry name" value="FAD/NAD(P)-binding domain"/>
    <property type="match status" value="1"/>
</dbReference>
<sequence>MTQGALVQDNFKFAHVKESDVSREMTTRYMNDLLAYAEADVVIVGAGPSGLSCAYELSKHKDLKVAVIEASVAPGGGGWVGGQLFSPMVVRKPAHEFLDELGIAY</sequence>
<feature type="non-terminal residue" evidence="1">
    <location>
        <position position="105"/>
    </location>
</feature>
<organism evidence="1 2">
    <name type="scientific">Basidiobolus ranarum</name>
    <dbReference type="NCBI Taxonomy" id="34480"/>
    <lineage>
        <taxon>Eukaryota</taxon>
        <taxon>Fungi</taxon>
        <taxon>Fungi incertae sedis</taxon>
        <taxon>Zoopagomycota</taxon>
        <taxon>Entomophthoromycotina</taxon>
        <taxon>Basidiobolomycetes</taxon>
        <taxon>Basidiobolales</taxon>
        <taxon>Basidiobolaceae</taxon>
        <taxon>Basidiobolus</taxon>
    </lineage>
</organism>
<dbReference type="PANTHER" id="PTHR43422">
    <property type="entry name" value="THIAMINE THIAZOLE SYNTHASE"/>
    <property type="match status" value="1"/>
</dbReference>
<reference evidence="1 2" key="1">
    <citation type="submission" date="2023-04" db="EMBL/GenBank/DDBJ databases">
        <title>Genome of Basidiobolus ranarum AG-B5.</title>
        <authorList>
            <person name="Stajich J.E."/>
            <person name="Carter-House D."/>
            <person name="Gryganskyi A."/>
        </authorList>
    </citation>
    <scope>NUCLEOTIDE SEQUENCE [LARGE SCALE GENOMIC DNA]</scope>
    <source>
        <strain evidence="1 2">AG-B5</strain>
    </source>
</reference>
<gene>
    <name evidence="1" type="primary">THI4_3</name>
    <name evidence="1" type="ORF">K7432_015876</name>
</gene>
<dbReference type="Pfam" id="PF01946">
    <property type="entry name" value="Thi4"/>
    <property type="match status" value="1"/>
</dbReference>
<dbReference type="PRINTS" id="PR00419">
    <property type="entry name" value="ADXRDTASE"/>
</dbReference>
<dbReference type="InterPro" id="IPR036188">
    <property type="entry name" value="FAD/NAD-bd_sf"/>
</dbReference>
<dbReference type="SUPFAM" id="SSF51905">
    <property type="entry name" value="FAD/NAD(P)-binding domain"/>
    <property type="match status" value="1"/>
</dbReference>
<proteinExistence type="predicted"/>
<name>A0ABR2WFJ8_9FUNG</name>
<dbReference type="PANTHER" id="PTHR43422:SF3">
    <property type="entry name" value="THIAMINE THIAZOLE SYNTHASE"/>
    <property type="match status" value="1"/>
</dbReference>
<dbReference type="EMBL" id="JASJQH010002324">
    <property type="protein sequence ID" value="KAK9760279.1"/>
    <property type="molecule type" value="Genomic_DNA"/>
</dbReference>
<comment type="caution">
    <text evidence="1">The sequence shown here is derived from an EMBL/GenBank/DDBJ whole genome shotgun (WGS) entry which is preliminary data.</text>
</comment>
<dbReference type="Gene3D" id="6.10.250.2840">
    <property type="match status" value="1"/>
</dbReference>
<keyword evidence="2" id="KW-1185">Reference proteome</keyword>
<evidence type="ECO:0000313" key="2">
    <source>
        <dbReference type="Proteomes" id="UP001479436"/>
    </source>
</evidence>
<evidence type="ECO:0000313" key="1">
    <source>
        <dbReference type="EMBL" id="KAK9760279.1"/>
    </source>
</evidence>
<protein>
    <submittedName>
        <fullName evidence="1">Thiamine metabolism- protein</fullName>
    </submittedName>
</protein>
<dbReference type="Proteomes" id="UP001479436">
    <property type="component" value="Unassembled WGS sequence"/>
</dbReference>
<accession>A0ABR2WFJ8</accession>